<protein>
    <submittedName>
        <fullName evidence="1">Uncharacterized protein</fullName>
    </submittedName>
</protein>
<evidence type="ECO:0000313" key="2">
    <source>
        <dbReference type="Proteomes" id="UP000663868"/>
    </source>
</evidence>
<dbReference type="AlphaFoldDB" id="A0A820Q8Z0"/>
<gene>
    <name evidence="1" type="ORF">KXQ929_LOCUS51996</name>
</gene>
<organism evidence="1 2">
    <name type="scientific">Adineta steineri</name>
    <dbReference type="NCBI Taxonomy" id="433720"/>
    <lineage>
        <taxon>Eukaryota</taxon>
        <taxon>Metazoa</taxon>
        <taxon>Spiralia</taxon>
        <taxon>Gnathifera</taxon>
        <taxon>Rotifera</taxon>
        <taxon>Eurotatoria</taxon>
        <taxon>Bdelloidea</taxon>
        <taxon>Adinetida</taxon>
        <taxon>Adinetidae</taxon>
        <taxon>Adineta</taxon>
    </lineage>
</organism>
<dbReference type="Proteomes" id="UP000663868">
    <property type="component" value="Unassembled WGS sequence"/>
</dbReference>
<feature type="non-terminal residue" evidence="1">
    <location>
        <position position="1"/>
    </location>
</feature>
<feature type="non-terminal residue" evidence="1">
    <location>
        <position position="115"/>
    </location>
</feature>
<evidence type="ECO:0000313" key="1">
    <source>
        <dbReference type="EMBL" id="CAF4417792.1"/>
    </source>
</evidence>
<dbReference type="EMBL" id="CAJOBB010026696">
    <property type="protein sequence ID" value="CAF4417792.1"/>
    <property type="molecule type" value="Genomic_DNA"/>
</dbReference>
<sequence>IHGFKSVTKTFSPTKVNIWVRSELTGPADANLDRTFELVEKTLTFVQDYLNIANEDLPNKIDLIGIPDLTLDEKASASRGLLTFREEILTTDASLNSAQEIQTTAKIIVEHILQP</sequence>
<accession>A0A820Q8Z0</accession>
<proteinExistence type="predicted"/>
<dbReference type="Gene3D" id="1.10.390.10">
    <property type="entry name" value="Neutral Protease Domain 2"/>
    <property type="match status" value="1"/>
</dbReference>
<reference evidence="1" key="1">
    <citation type="submission" date="2021-02" db="EMBL/GenBank/DDBJ databases">
        <authorList>
            <person name="Nowell W R."/>
        </authorList>
    </citation>
    <scope>NUCLEOTIDE SEQUENCE</scope>
</reference>
<name>A0A820Q8Z0_9BILA</name>
<dbReference type="InterPro" id="IPR027268">
    <property type="entry name" value="Peptidase_M4/M1_CTD_sf"/>
</dbReference>
<comment type="caution">
    <text evidence="1">The sequence shown here is derived from an EMBL/GenBank/DDBJ whole genome shotgun (WGS) entry which is preliminary data.</text>
</comment>